<dbReference type="NCBIfam" id="NF047366">
    <property type="entry name" value="TscT"/>
    <property type="match status" value="1"/>
</dbReference>
<evidence type="ECO:0000313" key="2">
    <source>
        <dbReference type="EMBL" id="SUM46643.1"/>
    </source>
</evidence>
<gene>
    <name evidence="2" type="ORF">NCTC11048_01704</name>
</gene>
<accession>A0A380G8Q1</accession>
<proteinExistence type="predicted"/>
<feature type="domain" description="TscT toxin" evidence="1">
    <location>
        <begin position="1"/>
        <end position="100"/>
    </location>
</feature>
<dbReference type="Proteomes" id="UP000255549">
    <property type="component" value="Unassembled WGS sequence"/>
</dbReference>
<evidence type="ECO:0000313" key="3">
    <source>
        <dbReference type="Proteomes" id="UP000255549"/>
    </source>
</evidence>
<keyword evidence="3" id="KW-1185">Reference proteome</keyword>
<dbReference type="OrthoDB" id="2409032at2"/>
<dbReference type="EMBL" id="UHDP01000003">
    <property type="protein sequence ID" value="SUM46643.1"/>
    <property type="molecule type" value="Genomic_DNA"/>
</dbReference>
<reference evidence="2 3" key="1">
    <citation type="submission" date="2018-06" db="EMBL/GenBank/DDBJ databases">
        <authorList>
            <consortium name="Pathogen Informatics"/>
            <person name="Doyle S."/>
        </authorList>
    </citation>
    <scope>NUCLEOTIDE SEQUENCE [LARGE SCALE GENOMIC DNA]</scope>
    <source>
        <strain evidence="3">NCTC 11048</strain>
    </source>
</reference>
<dbReference type="RefSeq" id="WP_019168681.1">
    <property type="nucleotide sequence ID" value="NZ_CAIB01000160.1"/>
</dbReference>
<dbReference type="InterPro" id="IPR009942">
    <property type="entry name" value="DUF1474"/>
</dbReference>
<protein>
    <submittedName>
        <fullName evidence="2">Mobile element-associated protein</fullName>
    </submittedName>
</protein>
<evidence type="ECO:0000259" key="1">
    <source>
        <dbReference type="Pfam" id="PF07342"/>
    </source>
</evidence>
<dbReference type="STRING" id="1141106.GCA_000308095_01116"/>
<dbReference type="AlphaFoldDB" id="A0A380G8Q1"/>
<name>A0A380G8Q1_STAIN</name>
<dbReference type="Pfam" id="PF07342">
    <property type="entry name" value="TscT"/>
    <property type="match status" value="1"/>
</dbReference>
<organism evidence="2 3">
    <name type="scientific">Staphylococcus intermedius NCTC 11048</name>
    <dbReference type="NCBI Taxonomy" id="1141106"/>
    <lineage>
        <taxon>Bacteria</taxon>
        <taxon>Bacillati</taxon>
        <taxon>Bacillota</taxon>
        <taxon>Bacilli</taxon>
        <taxon>Bacillales</taxon>
        <taxon>Staphylococcaceae</taxon>
        <taxon>Staphylococcus</taxon>
        <taxon>Staphylococcus intermedius group</taxon>
    </lineage>
</organism>
<sequence length="106" mass="12756">MNWEIRNLFSEIEIVKEKINDAVTSFGWFEDEYFIHEPSHVLSMNEVKIHGYKYHEHRIQIAQLCDLMHIYIERLDKQIQEFKEIEKASSAKFGDRTDNAKINNNR</sequence>